<reference evidence="2" key="3">
    <citation type="submission" date="2025-09" db="UniProtKB">
        <authorList>
            <consortium name="Ensembl"/>
        </authorList>
    </citation>
    <scope>IDENTIFICATION</scope>
    <source>
        <strain evidence="2">Glennie</strain>
    </source>
</reference>
<dbReference type="InParanoid" id="F6X1F6"/>
<dbReference type="Proteomes" id="UP000002279">
    <property type="component" value="Chromosome 4"/>
</dbReference>
<reference evidence="2" key="2">
    <citation type="submission" date="2025-08" db="UniProtKB">
        <authorList>
            <consortium name="Ensembl"/>
        </authorList>
    </citation>
    <scope>IDENTIFICATION</scope>
    <source>
        <strain evidence="2">Glennie</strain>
    </source>
</reference>
<dbReference type="Bgee" id="ENSOANG00000000288">
    <property type="expression patterns" value="Expressed in testis"/>
</dbReference>
<reference evidence="2 3" key="1">
    <citation type="journal article" date="2008" name="Nature">
        <title>Genome analysis of the platypus reveals unique signatures of evolution.</title>
        <authorList>
            <person name="Warren W.C."/>
            <person name="Hillier L.W."/>
            <person name="Marshall Graves J.A."/>
            <person name="Birney E."/>
            <person name="Ponting C.P."/>
            <person name="Grutzner F."/>
            <person name="Belov K."/>
            <person name="Miller W."/>
            <person name="Clarke L."/>
            <person name="Chinwalla A.T."/>
            <person name="Yang S.P."/>
            <person name="Heger A."/>
            <person name="Locke D.P."/>
            <person name="Miethke P."/>
            <person name="Waters P.D."/>
            <person name="Veyrunes F."/>
            <person name="Fulton L."/>
            <person name="Fulton B."/>
            <person name="Graves T."/>
            <person name="Wallis J."/>
            <person name="Puente X.S."/>
            <person name="Lopez-Otin C."/>
            <person name="Ordonez G.R."/>
            <person name="Eichler E.E."/>
            <person name="Chen L."/>
            <person name="Cheng Z."/>
            <person name="Deakin J.E."/>
            <person name="Alsop A."/>
            <person name="Thompson K."/>
            <person name="Kirby P."/>
            <person name="Papenfuss A.T."/>
            <person name="Wakefield M.J."/>
            <person name="Olender T."/>
            <person name="Lancet D."/>
            <person name="Huttley G.A."/>
            <person name="Smit A.F."/>
            <person name="Pask A."/>
            <person name="Temple-Smith P."/>
            <person name="Batzer M.A."/>
            <person name="Walker J.A."/>
            <person name="Konkel M.K."/>
            <person name="Harris R.S."/>
            <person name="Whittington C.M."/>
            <person name="Wong E.S."/>
            <person name="Gemmell N.J."/>
            <person name="Buschiazzo E."/>
            <person name="Vargas Jentzsch I.M."/>
            <person name="Merkel A."/>
            <person name="Schmitz J."/>
            <person name="Zemann A."/>
            <person name="Churakov G."/>
            <person name="Kriegs J.O."/>
            <person name="Brosius J."/>
            <person name="Murchison E.P."/>
            <person name="Sachidanandam R."/>
            <person name="Smith C."/>
            <person name="Hannon G.J."/>
            <person name="Tsend-Ayush E."/>
            <person name="McMillan D."/>
            <person name="Attenborough R."/>
            <person name="Rens W."/>
            <person name="Ferguson-Smith M."/>
            <person name="Lefevre C.M."/>
            <person name="Sharp J.A."/>
            <person name="Nicholas K.R."/>
            <person name="Ray D.A."/>
            <person name="Kube M."/>
            <person name="Reinhardt R."/>
            <person name="Pringle T.H."/>
            <person name="Taylor J."/>
            <person name="Jones R.C."/>
            <person name="Nixon B."/>
            <person name="Dacheux J.L."/>
            <person name="Niwa H."/>
            <person name="Sekita Y."/>
            <person name="Huang X."/>
            <person name="Stark A."/>
            <person name="Kheradpour P."/>
            <person name="Kellis M."/>
            <person name="Flicek P."/>
            <person name="Chen Y."/>
            <person name="Webber C."/>
            <person name="Hardison R."/>
            <person name="Nelson J."/>
            <person name="Hallsworth-Pepin K."/>
            <person name="Delehaunty K."/>
            <person name="Markovic C."/>
            <person name="Minx P."/>
            <person name="Feng Y."/>
            <person name="Kremitzki C."/>
            <person name="Mitreva M."/>
            <person name="Glasscock J."/>
            <person name="Wylie T."/>
            <person name="Wohldmann P."/>
            <person name="Thiru P."/>
            <person name="Nhan M.N."/>
            <person name="Pohl C.S."/>
            <person name="Smith S.M."/>
            <person name="Hou S."/>
            <person name="Nefedov M."/>
            <person name="de Jong P.J."/>
            <person name="Renfree M.B."/>
            <person name="Mardis E.R."/>
            <person name="Wilson R.K."/>
        </authorList>
    </citation>
    <scope>NUCLEOTIDE SEQUENCE [LARGE SCALE GENOMIC DNA]</scope>
    <source>
        <strain evidence="2 3">Glennie</strain>
    </source>
</reference>
<evidence type="ECO:0000256" key="1">
    <source>
        <dbReference type="SAM" id="MobiDB-lite"/>
    </source>
</evidence>
<keyword evidence="3" id="KW-1185">Reference proteome</keyword>
<dbReference type="AlphaFoldDB" id="F6X1F6"/>
<organism evidence="2 3">
    <name type="scientific">Ornithorhynchus anatinus</name>
    <name type="common">Duckbill platypus</name>
    <dbReference type="NCBI Taxonomy" id="9258"/>
    <lineage>
        <taxon>Eukaryota</taxon>
        <taxon>Metazoa</taxon>
        <taxon>Chordata</taxon>
        <taxon>Craniata</taxon>
        <taxon>Vertebrata</taxon>
        <taxon>Euteleostomi</taxon>
        <taxon>Mammalia</taxon>
        <taxon>Monotremata</taxon>
        <taxon>Ornithorhynchidae</taxon>
        <taxon>Ornithorhynchus</taxon>
    </lineage>
</organism>
<evidence type="ECO:0000313" key="2">
    <source>
        <dbReference type="Ensembl" id="ENSOANP00000000492.2"/>
    </source>
</evidence>
<name>F6X1F6_ORNAN</name>
<dbReference type="OMA" id="CHYNCHS"/>
<dbReference type="InterPro" id="IPR027867">
    <property type="entry name" value="SPATA48"/>
</dbReference>
<dbReference type="HOGENOM" id="CLU_132393_0_0_1"/>
<protein>
    <submittedName>
        <fullName evidence="2">Uncharacterized protein</fullName>
    </submittedName>
</protein>
<dbReference type="PANTHER" id="PTHR34759">
    <property type="entry name" value="SPERMATOGENESIS-ASSOCIATED PROTEIN 48"/>
    <property type="match status" value="1"/>
</dbReference>
<feature type="compositionally biased region" description="Basic and acidic residues" evidence="1">
    <location>
        <begin position="7"/>
        <end position="20"/>
    </location>
</feature>
<sequence length="132" mass="14564">MPSVRGPENRHNYGSFEEKGSPAFLKFHPHSSPLAPHRDDSPLGDPCSGFLSAGGRAELEAEVDRPVPTPGELDKLKAQLRIPPPDDSLWKVRREAKLMEELKRSRLWNSRAVSDAALRARLGASSSLRKAC</sequence>
<accession>F6X1F6</accession>
<dbReference type="GeneTree" id="ENSGT00940000165844"/>
<proteinExistence type="predicted"/>
<dbReference type="PANTHER" id="PTHR34759:SF1">
    <property type="entry name" value="SPERMATOGENESIS-ASSOCIATED PROTEIN 48"/>
    <property type="match status" value="1"/>
</dbReference>
<dbReference type="STRING" id="9258.ENSOANP00000000492"/>
<dbReference type="Ensembl" id="ENSOANT00000000492.2">
    <property type="protein sequence ID" value="ENSOANP00000000492.2"/>
    <property type="gene ID" value="ENSOANG00000000288.2"/>
</dbReference>
<feature type="region of interest" description="Disordered" evidence="1">
    <location>
        <begin position="1"/>
        <end position="51"/>
    </location>
</feature>
<dbReference type="eggNOG" id="ENOG502RYZE">
    <property type="taxonomic scope" value="Eukaryota"/>
</dbReference>
<evidence type="ECO:0000313" key="3">
    <source>
        <dbReference type="Proteomes" id="UP000002279"/>
    </source>
</evidence>